<evidence type="ECO:0000313" key="6">
    <source>
        <dbReference type="Proteomes" id="UP001165065"/>
    </source>
</evidence>
<gene>
    <name evidence="5" type="ORF">TrCOL_g6461</name>
</gene>
<dbReference type="Proteomes" id="UP001165065">
    <property type="component" value="Unassembled WGS sequence"/>
</dbReference>
<dbReference type="InterPro" id="IPR010402">
    <property type="entry name" value="CCT_domain"/>
</dbReference>
<dbReference type="Pfam" id="PF06203">
    <property type="entry name" value="CCT"/>
    <property type="match status" value="1"/>
</dbReference>
<comment type="caution">
    <text evidence="5">The sequence shown here is derived from an EMBL/GenBank/DDBJ whole genome shotgun (WGS) entry which is preliminary data.</text>
</comment>
<evidence type="ECO:0000256" key="2">
    <source>
        <dbReference type="ARBA" id="ARBA00023242"/>
    </source>
</evidence>
<name>A0A9W7GH20_9STRA</name>
<comment type="subcellular location">
    <subcellularLocation>
        <location evidence="1">Nucleus</location>
    </subcellularLocation>
</comment>
<reference evidence="6" key="1">
    <citation type="journal article" date="2023" name="Commun. Biol.">
        <title>Genome analysis of Parmales, the sister group of diatoms, reveals the evolutionary specialization of diatoms from phago-mixotrophs to photoautotrophs.</title>
        <authorList>
            <person name="Ban H."/>
            <person name="Sato S."/>
            <person name="Yoshikawa S."/>
            <person name="Yamada K."/>
            <person name="Nakamura Y."/>
            <person name="Ichinomiya M."/>
            <person name="Sato N."/>
            <person name="Blanc-Mathieu R."/>
            <person name="Endo H."/>
            <person name="Kuwata A."/>
            <person name="Ogata H."/>
        </authorList>
    </citation>
    <scope>NUCLEOTIDE SEQUENCE [LARGE SCALE GENOMIC DNA]</scope>
</reference>
<dbReference type="GO" id="GO:0005634">
    <property type="term" value="C:nucleus"/>
    <property type="evidence" value="ECO:0007669"/>
    <property type="project" value="UniProtKB-SubCell"/>
</dbReference>
<dbReference type="InterPro" id="IPR045281">
    <property type="entry name" value="CONSTANS-like"/>
</dbReference>
<organism evidence="5 6">
    <name type="scientific">Triparma columacea</name>
    <dbReference type="NCBI Taxonomy" id="722753"/>
    <lineage>
        <taxon>Eukaryota</taxon>
        <taxon>Sar</taxon>
        <taxon>Stramenopiles</taxon>
        <taxon>Ochrophyta</taxon>
        <taxon>Bolidophyceae</taxon>
        <taxon>Parmales</taxon>
        <taxon>Triparmaceae</taxon>
        <taxon>Triparma</taxon>
    </lineage>
</organism>
<feature type="compositionally biased region" description="Basic residues" evidence="3">
    <location>
        <begin position="251"/>
        <end position="262"/>
    </location>
</feature>
<evidence type="ECO:0000256" key="1">
    <source>
        <dbReference type="ARBA" id="ARBA00004123"/>
    </source>
</evidence>
<feature type="region of interest" description="Disordered" evidence="3">
    <location>
        <begin position="101"/>
        <end position="166"/>
    </location>
</feature>
<feature type="compositionally biased region" description="Basic and acidic residues" evidence="3">
    <location>
        <begin position="115"/>
        <end position="124"/>
    </location>
</feature>
<dbReference type="PROSITE" id="PS51017">
    <property type="entry name" value="CCT"/>
    <property type="match status" value="1"/>
</dbReference>
<sequence length="428" mass="47655">MATSIGLPPRPPVPPVVMNMSCDLGGLNTETEPGRDQVSDEGSVPGVVNSGESSEDDEVRPNPSEHPKGRSRSSSIDLLANAAILKAIPGSLPCVPPPVPLPAPAQALPPPPQHQQHEKRERMDSISSLVEAVEQRSRSDSITSVASTNSCEGGQHKYGTRGRMRSFSNPEGMEKYSYAPASGVIPAAAAHVAPLNRTLQLMEELERRKDEKVSNDDLMTNSRYGLPLPTIYDYTYLAPRGRPPSQPKSNPKSKSKSKTKFIRSRAPSIDLSTIPVVDVIPDPLTSKVAYDSLKQKKEPLLDAMSKAEGTEAGQTYPHAMGGYKGVYNKDGRIGIYTAIERTAILERFRDKRRRRVWVKKIRYDCRKNLADRRIRVKGRFVKMTPEQAAEALAKQREEQRLQQEHDQQQQQPEDEIEIYERTRRYTIG</sequence>
<feature type="region of interest" description="Disordered" evidence="3">
    <location>
        <begin position="235"/>
        <end position="262"/>
    </location>
</feature>
<dbReference type="EMBL" id="BRYA01001487">
    <property type="protein sequence ID" value="GMI44601.1"/>
    <property type="molecule type" value="Genomic_DNA"/>
</dbReference>
<feature type="compositionally biased region" description="Basic and acidic residues" evidence="3">
    <location>
        <begin position="395"/>
        <end position="407"/>
    </location>
</feature>
<keyword evidence="2" id="KW-0539">Nucleus</keyword>
<feature type="compositionally biased region" description="Pro residues" evidence="3">
    <location>
        <begin position="101"/>
        <end position="113"/>
    </location>
</feature>
<feature type="domain" description="CCT" evidence="4">
    <location>
        <begin position="341"/>
        <end position="383"/>
    </location>
</feature>
<proteinExistence type="predicted"/>
<dbReference type="AlphaFoldDB" id="A0A9W7GH20"/>
<evidence type="ECO:0000256" key="3">
    <source>
        <dbReference type="SAM" id="MobiDB-lite"/>
    </source>
</evidence>
<evidence type="ECO:0000313" key="5">
    <source>
        <dbReference type="EMBL" id="GMI44601.1"/>
    </source>
</evidence>
<feature type="region of interest" description="Disordered" evidence="3">
    <location>
        <begin position="1"/>
        <end position="75"/>
    </location>
</feature>
<feature type="compositionally biased region" description="Polar residues" evidence="3">
    <location>
        <begin position="140"/>
        <end position="152"/>
    </location>
</feature>
<accession>A0A9W7GH20</accession>
<keyword evidence="6" id="KW-1185">Reference proteome</keyword>
<evidence type="ECO:0000259" key="4">
    <source>
        <dbReference type="PROSITE" id="PS51017"/>
    </source>
</evidence>
<dbReference type="PANTHER" id="PTHR31319:SF77">
    <property type="entry name" value="ZINC FINGER PROTEIN CONSTANS-LIKE 4"/>
    <property type="match status" value="1"/>
</dbReference>
<dbReference type="OrthoDB" id="153872at2759"/>
<feature type="region of interest" description="Disordered" evidence="3">
    <location>
        <begin position="395"/>
        <end position="417"/>
    </location>
</feature>
<feature type="compositionally biased region" description="Basic and acidic residues" evidence="3">
    <location>
        <begin position="59"/>
        <end position="68"/>
    </location>
</feature>
<protein>
    <recommendedName>
        <fullName evidence="4">CCT domain-containing protein</fullName>
    </recommendedName>
</protein>
<dbReference type="PANTHER" id="PTHR31319">
    <property type="entry name" value="ZINC FINGER PROTEIN CONSTANS-LIKE 4"/>
    <property type="match status" value="1"/>
</dbReference>